<feature type="region of interest" description="Disordered" evidence="4">
    <location>
        <begin position="174"/>
        <end position="194"/>
    </location>
</feature>
<dbReference type="InterPro" id="IPR015422">
    <property type="entry name" value="PyrdxlP-dep_Trfase_small"/>
</dbReference>
<dbReference type="Gene3D" id="3.40.640.10">
    <property type="entry name" value="Type I PLP-dependent aspartate aminotransferase-like (Major domain)"/>
    <property type="match status" value="2"/>
</dbReference>
<accession>A0AA40ELH7</accession>
<comment type="similarity">
    <text evidence="1 3">Belongs to the class-III pyridoxal-phosphate-dependent aminotransferase family.</text>
</comment>
<organism evidence="5 6">
    <name type="scientific">Schizothecium vesticola</name>
    <dbReference type="NCBI Taxonomy" id="314040"/>
    <lineage>
        <taxon>Eukaryota</taxon>
        <taxon>Fungi</taxon>
        <taxon>Dikarya</taxon>
        <taxon>Ascomycota</taxon>
        <taxon>Pezizomycotina</taxon>
        <taxon>Sordariomycetes</taxon>
        <taxon>Sordariomycetidae</taxon>
        <taxon>Sordariales</taxon>
        <taxon>Schizotheciaceae</taxon>
        <taxon>Schizothecium</taxon>
    </lineage>
</organism>
<dbReference type="InterPro" id="IPR005814">
    <property type="entry name" value="Aminotrans_3"/>
</dbReference>
<dbReference type="PANTHER" id="PTHR43094">
    <property type="entry name" value="AMINOTRANSFERASE"/>
    <property type="match status" value="1"/>
</dbReference>
<dbReference type="AlphaFoldDB" id="A0AA40ELH7"/>
<evidence type="ECO:0000313" key="6">
    <source>
        <dbReference type="Proteomes" id="UP001172155"/>
    </source>
</evidence>
<dbReference type="EMBL" id="JAUKUD010000006">
    <property type="protein sequence ID" value="KAK0741535.1"/>
    <property type="molecule type" value="Genomic_DNA"/>
</dbReference>
<dbReference type="InterPro" id="IPR015424">
    <property type="entry name" value="PyrdxlP-dep_Trfase"/>
</dbReference>
<evidence type="ECO:0000256" key="2">
    <source>
        <dbReference type="ARBA" id="ARBA00022898"/>
    </source>
</evidence>
<evidence type="ECO:0000313" key="5">
    <source>
        <dbReference type="EMBL" id="KAK0741535.1"/>
    </source>
</evidence>
<proteinExistence type="inferred from homology"/>
<dbReference type="Pfam" id="PF00202">
    <property type="entry name" value="Aminotran_3"/>
    <property type="match status" value="2"/>
</dbReference>
<feature type="compositionally biased region" description="Low complexity" evidence="4">
    <location>
        <begin position="180"/>
        <end position="190"/>
    </location>
</feature>
<dbReference type="SUPFAM" id="SSF53383">
    <property type="entry name" value="PLP-dependent transferases"/>
    <property type="match status" value="1"/>
</dbReference>
<evidence type="ECO:0000256" key="1">
    <source>
        <dbReference type="ARBA" id="ARBA00008954"/>
    </source>
</evidence>
<sequence length="357" mass="38034">MSPIAPKNGLLYKNFHSHPAALIKAASGIYLTTNDGRNILGAISGAAVACLRYNNNNNNNNNKEVKQAVIDRLISVPYCHPDFCKILSADGLANFLVDSTGGQMSKAVLCKSGSEAVEVAIKMAKTHFNDPARTEPERSHFIPIRKEPFHSLIAQTSSRVSACSTYRGLLHSEGDDTYNTSPGSSTPSSGAEARAMFARSSPRLSAAAGCVMPIRGYFPAMKAICQRHCALLILGEVMCGMGLTGSLHAYEQEDVVPDLLVVGKGLGAAYAPILAVLVNSMLVDSFQRSGKSVAHGQTYMAHAQAAAAGLRVQQVIRERGLVAHVREVGEYLGRRPREGLLAHPYVGDVRGMEASGG</sequence>
<dbReference type="GO" id="GO:0008483">
    <property type="term" value="F:transaminase activity"/>
    <property type="evidence" value="ECO:0007669"/>
    <property type="project" value="InterPro"/>
</dbReference>
<comment type="caution">
    <text evidence="5">The sequence shown here is derived from an EMBL/GenBank/DDBJ whole genome shotgun (WGS) entry which is preliminary data.</text>
</comment>
<keyword evidence="6" id="KW-1185">Reference proteome</keyword>
<dbReference type="Gene3D" id="3.90.1150.10">
    <property type="entry name" value="Aspartate Aminotransferase, domain 1"/>
    <property type="match status" value="2"/>
</dbReference>
<keyword evidence="2 3" id="KW-0663">Pyridoxal phosphate</keyword>
<keyword evidence="5" id="KW-0808">Transferase</keyword>
<dbReference type="GO" id="GO:0030170">
    <property type="term" value="F:pyridoxal phosphate binding"/>
    <property type="evidence" value="ECO:0007669"/>
    <property type="project" value="InterPro"/>
</dbReference>
<protein>
    <submittedName>
        <fullName evidence="5">Pyridoxal phosphate-dependent transferase</fullName>
    </submittedName>
</protein>
<reference evidence="5" key="1">
    <citation type="submission" date="2023-06" db="EMBL/GenBank/DDBJ databases">
        <title>Genome-scale phylogeny and comparative genomics of the fungal order Sordariales.</title>
        <authorList>
            <consortium name="Lawrence Berkeley National Laboratory"/>
            <person name="Hensen N."/>
            <person name="Bonometti L."/>
            <person name="Westerberg I."/>
            <person name="Brannstrom I.O."/>
            <person name="Guillou S."/>
            <person name="Cros-Aarteil S."/>
            <person name="Calhoun S."/>
            <person name="Haridas S."/>
            <person name="Kuo A."/>
            <person name="Mondo S."/>
            <person name="Pangilinan J."/>
            <person name="Riley R."/>
            <person name="LaButti K."/>
            <person name="Andreopoulos B."/>
            <person name="Lipzen A."/>
            <person name="Chen C."/>
            <person name="Yanf M."/>
            <person name="Daum C."/>
            <person name="Ng V."/>
            <person name="Clum A."/>
            <person name="Steindorff A."/>
            <person name="Ohm R."/>
            <person name="Martin F."/>
            <person name="Silar P."/>
            <person name="Natvig D."/>
            <person name="Lalanne C."/>
            <person name="Gautier V."/>
            <person name="Ament-velasquez S.L."/>
            <person name="Kruys A."/>
            <person name="Hutchinson M.I."/>
            <person name="Powell A.J."/>
            <person name="Barry K."/>
            <person name="Miller A.N."/>
            <person name="Grigoriev I.V."/>
            <person name="Debuchy R."/>
            <person name="Gladieux P."/>
            <person name="Thoren M.H."/>
            <person name="Johannesson H."/>
        </authorList>
    </citation>
    <scope>NUCLEOTIDE SEQUENCE</scope>
    <source>
        <strain evidence="5">SMH3187-1</strain>
    </source>
</reference>
<dbReference type="Proteomes" id="UP001172155">
    <property type="component" value="Unassembled WGS sequence"/>
</dbReference>
<evidence type="ECO:0000256" key="3">
    <source>
        <dbReference type="RuleBase" id="RU003560"/>
    </source>
</evidence>
<dbReference type="PIRSF" id="PIRSF000521">
    <property type="entry name" value="Transaminase_4ab_Lys_Orn"/>
    <property type="match status" value="1"/>
</dbReference>
<dbReference type="PANTHER" id="PTHR43094:SF1">
    <property type="entry name" value="AMINOTRANSFERASE CLASS-III"/>
    <property type="match status" value="1"/>
</dbReference>
<dbReference type="InterPro" id="IPR015421">
    <property type="entry name" value="PyrdxlP-dep_Trfase_major"/>
</dbReference>
<gene>
    <name evidence="5" type="ORF">B0T18DRAFT_432630</name>
</gene>
<name>A0AA40ELH7_9PEZI</name>
<evidence type="ECO:0000256" key="4">
    <source>
        <dbReference type="SAM" id="MobiDB-lite"/>
    </source>
</evidence>
<dbReference type="GO" id="GO:0005829">
    <property type="term" value="C:cytosol"/>
    <property type="evidence" value="ECO:0007669"/>
    <property type="project" value="TreeGrafter"/>
</dbReference>